<dbReference type="RefSeq" id="WP_210157007.1">
    <property type="nucleotide sequence ID" value="NZ_JAFCNB010000009.1"/>
</dbReference>
<feature type="transmembrane region" description="Helical" evidence="6">
    <location>
        <begin position="6"/>
        <end position="24"/>
    </location>
</feature>
<evidence type="ECO:0000313" key="7">
    <source>
        <dbReference type="EMBL" id="MBP2705726.1"/>
    </source>
</evidence>
<evidence type="ECO:0000256" key="6">
    <source>
        <dbReference type="SAM" id="Phobius"/>
    </source>
</evidence>
<feature type="transmembrane region" description="Helical" evidence="6">
    <location>
        <begin position="170"/>
        <end position="188"/>
    </location>
</feature>
<dbReference type="GO" id="GO:0016020">
    <property type="term" value="C:membrane"/>
    <property type="evidence" value="ECO:0007669"/>
    <property type="project" value="UniProtKB-SubCell"/>
</dbReference>
<keyword evidence="2" id="KW-0808">Transferase</keyword>
<feature type="transmembrane region" description="Helical" evidence="6">
    <location>
        <begin position="200"/>
        <end position="223"/>
    </location>
</feature>
<reference evidence="7" key="1">
    <citation type="submission" date="2021-02" db="EMBL/GenBank/DDBJ databases">
        <title>Draft genome sequence of Microbispora sp. RL4-1S isolated from rice leaves in Thailand.</title>
        <authorList>
            <person name="Muangham S."/>
            <person name="Duangmal K."/>
        </authorList>
    </citation>
    <scope>NUCLEOTIDE SEQUENCE</scope>
    <source>
        <strain evidence="7">RL4-1S</strain>
    </source>
</reference>
<keyword evidence="3 6" id="KW-0812">Transmembrane</keyword>
<protein>
    <submittedName>
        <fullName evidence="7">Uncharacterized protein</fullName>
    </submittedName>
</protein>
<evidence type="ECO:0000256" key="4">
    <source>
        <dbReference type="ARBA" id="ARBA00022989"/>
    </source>
</evidence>
<keyword evidence="5 6" id="KW-0472">Membrane</keyword>
<sequence>MTPPALPLALVCALVCAAALGVVLRRLTRRRAPYLAGLALTAATALPVAVLCHTDLCGTLLCHADRRVAAILLASAAVAVVGLIHDVGHLSLATRLIVQSFAAGGVVLCGIQVTLTGDWPDGPVTVMWLVGAANAFALLDRVEGAPAPVAVVTAAFLSAAAVVLDDPGLVAPLAGLGCACLGFLPRGPRRAGRLRRARPWLGASGALFAGFALACGATAMTAGRDAATIAAGLLLPVLVALVAAGACALTSLLRGTRRGTGLRTGLRTRRGPAAIPPRIGARRS</sequence>
<dbReference type="GO" id="GO:0016780">
    <property type="term" value="F:phosphotransferase activity, for other substituted phosphate groups"/>
    <property type="evidence" value="ECO:0007669"/>
    <property type="project" value="InterPro"/>
</dbReference>
<evidence type="ECO:0000313" key="8">
    <source>
        <dbReference type="Proteomes" id="UP000674234"/>
    </source>
</evidence>
<comment type="caution">
    <text evidence="7">The sequence shown here is derived from an EMBL/GenBank/DDBJ whole genome shotgun (WGS) entry which is preliminary data.</text>
</comment>
<dbReference type="Proteomes" id="UP000674234">
    <property type="component" value="Unassembled WGS sequence"/>
</dbReference>
<name>A0A940WRH0_9ACTN</name>
<proteinExistence type="predicted"/>
<evidence type="ECO:0000256" key="1">
    <source>
        <dbReference type="ARBA" id="ARBA00004141"/>
    </source>
</evidence>
<dbReference type="AlphaFoldDB" id="A0A940WRH0"/>
<feature type="transmembrane region" description="Helical" evidence="6">
    <location>
        <begin position="146"/>
        <end position="164"/>
    </location>
</feature>
<feature type="transmembrane region" description="Helical" evidence="6">
    <location>
        <begin position="67"/>
        <end position="84"/>
    </location>
</feature>
<keyword evidence="8" id="KW-1185">Reference proteome</keyword>
<dbReference type="EMBL" id="JAFCNB010000009">
    <property type="protein sequence ID" value="MBP2705726.1"/>
    <property type="molecule type" value="Genomic_DNA"/>
</dbReference>
<keyword evidence="4 6" id="KW-1133">Transmembrane helix</keyword>
<evidence type="ECO:0000256" key="5">
    <source>
        <dbReference type="ARBA" id="ARBA00023136"/>
    </source>
</evidence>
<feature type="transmembrane region" description="Helical" evidence="6">
    <location>
        <begin position="122"/>
        <end position="139"/>
    </location>
</feature>
<evidence type="ECO:0000256" key="3">
    <source>
        <dbReference type="ARBA" id="ARBA00022692"/>
    </source>
</evidence>
<evidence type="ECO:0000256" key="2">
    <source>
        <dbReference type="ARBA" id="ARBA00022679"/>
    </source>
</evidence>
<comment type="subcellular location">
    <subcellularLocation>
        <location evidence="1">Membrane</location>
        <topology evidence="1">Multi-pass membrane protein</topology>
    </subcellularLocation>
</comment>
<gene>
    <name evidence="7" type="ORF">JOL79_18075</name>
</gene>
<feature type="transmembrane region" description="Helical" evidence="6">
    <location>
        <begin position="229"/>
        <end position="253"/>
    </location>
</feature>
<dbReference type="Pfam" id="PF00953">
    <property type="entry name" value="Glycos_transf_4"/>
    <property type="match status" value="1"/>
</dbReference>
<feature type="transmembrane region" description="Helical" evidence="6">
    <location>
        <begin position="36"/>
        <end position="61"/>
    </location>
</feature>
<dbReference type="InterPro" id="IPR000715">
    <property type="entry name" value="Glycosyl_transferase_4"/>
</dbReference>
<organism evidence="7 8">
    <name type="scientific">Microbispora oryzae</name>
    <dbReference type="NCBI Taxonomy" id="2806554"/>
    <lineage>
        <taxon>Bacteria</taxon>
        <taxon>Bacillati</taxon>
        <taxon>Actinomycetota</taxon>
        <taxon>Actinomycetes</taxon>
        <taxon>Streptosporangiales</taxon>
        <taxon>Streptosporangiaceae</taxon>
        <taxon>Microbispora</taxon>
    </lineage>
</organism>
<feature type="transmembrane region" description="Helical" evidence="6">
    <location>
        <begin position="96"/>
        <end position="116"/>
    </location>
</feature>
<accession>A0A940WRH0</accession>